<comment type="similarity">
    <text evidence="1">Belongs to the UPF0111 family.</text>
</comment>
<dbReference type="Pfam" id="PF01865">
    <property type="entry name" value="PhoU_div"/>
    <property type="match status" value="1"/>
</dbReference>
<proteinExistence type="inferred from homology"/>
<dbReference type="InterPro" id="IPR018445">
    <property type="entry name" value="Put_Phosphate_transp_reg"/>
</dbReference>
<dbReference type="Gene3D" id="1.20.58.220">
    <property type="entry name" value="Phosphate transport system protein phou homolog 2, domain 2"/>
    <property type="match status" value="1"/>
</dbReference>
<dbReference type="Proteomes" id="UP001221189">
    <property type="component" value="Unassembled WGS sequence"/>
</dbReference>
<evidence type="ECO:0000256" key="1">
    <source>
        <dbReference type="ARBA" id="ARBA00008591"/>
    </source>
</evidence>
<dbReference type="InterPro" id="IPR038078">
    <property type="entry name" value="PhoU-like_sf"/>
</dbReference>
<gene>
    <name evidence="2" type="ORF">PRZ03_14815</name>
</gene>
<dbReference type="EMBL" id="JAQQXT010000008">
    <property type="protein sequence ID" value="MDC8772854.1"/>
    <property type="molecule type" value="Genomic_DNA"/>
</dbReference>
<protein>
    <submittedName>
        <fullName evidence="2">DUF47 family protein</fullName>
    </submittedName>
</protein>
<dbReference type="RefSeq" id="WP_273601012.1">
    <property type="nucleotide sequence ID" value="NZ_JAQQXT010000008.1"/>
</dbReference>
<organism evidence="2 3">
    <name type="scientific">Roseateles albus</name>
    <dbReference type="NCBI Taxonomy" id="2987525"/>
    <lineage>
        <taxon>Bacteria</taxon>
        <taxon>Pseudomonadati</taxon>
        <taxon>Pseudomonadota</taxon>
        <taxon>Betaproteobacteria</taxon>
        <taxon>Burkholderiales</taxon>
        <taxon>Sphaerotilaceae</taxon>
        <taxon>Roseateles</taxon>
    </lineage>
</organism>
<reference evidence="2 3" key="1">
    <citation type="submission" date="2022-10" db="EMBL/GenBank/DDBJ databases">
        <title>Paucibacter sp. hw1 Genome sequencing.</title>
        <authorList>
            <person name="Park S."/>
        </authorList>
    </citation>
    <scope>NUCLEOTIDE SEQUENCE [LARGE SCALE GENOMIC DNA]</scope>
    <source>
        <strain evidence="3">hw1</strain>
    </source>
</reference>
<sequence length="652" mass="71588">MEKSDAVASLGQHSLLLPAWVKTALLANDRLKLCLTVLQAAADRAMAPAKTPPDLRSEMAAAGLDAAWLRDMPTQASRDGEDVLLPQLPQLATQLAQDLSLMARPLLQTETDKSTRERVAFWAAKLDGLHDEDVLSPALLRALSHGHRAKHGEPADDSLHLLVMDLHKQLNHLAASLASELIDGAHVWQLQDDDRPRVAAFMRGLQRTSALKFDHPGLDTAATRDGERLLIQNDIGTNDAHVLVLQVQGLTISLTYSDLHSSRFEFFQAQLATYGAQWSSPEARVSAGLNRGEAYQLGTARFEATDEAQLQGMLEGIASRIVFLIDWNRARKRLLNFVGKREAIAVLAEAAKAEIGHMAWLKAGAERMLFEAMQAVGADAFRIGDRLDEVLGEAGAQAFLLEVLRLSSTAMLAQQPAALVADETRLLLARQLQRRAPEFDLLAEHAAYCQTLAEGISQALSHGWEQDKEAAAKLAQRAKAWERQADHLVMQARERARRQPRWAQFARLLETADDAADALEECAFLLGLIAEHHHQGWNKELRGLLAQLAQAVLHATQEQVRAVAVARGLNGASEAAEHDDFVASTWQVLRAERQCDELLRAAKRCMAAEVTNAAALMLVNDLANQLEFASDRLLNAAYALRELVFSKTEVGA</sequence>
<evidence type="ECO:0000313" key="2">
    <source>
        <dbReference type="EMBL" id="MDC8772854.1"/>
    </source>
</evidence>
<name>A0ABT5KFZ1_9BURK</name>
<keyword evidence="3" id="KW-1185">Reference proteome</keyword>
<evidence type="ECO:0000313" key="3">
    <source>
        <dbReference type="Proteomes" id="UP001221189"/>
    </source>
</evidence>
<comment type="caution">
    <text evidence="2">The sequence shown here is derived from an EMBL/GenBank/DDBJ whole genome shotgun (WGS) entry which is preliminary data.</text>
</comment>
<accession>A0ABT5KFZ1</accession>